<gene>
    <name evidence="2" type="ORF">BELL_0317g00030</name>
</gene>
<feature type="compositionally biased region" description="Acidic residues" evidence="1">
    <location>
        <begin position="21"/>
        <end position="40"/>
    </location>
</feature>
<comment type="caution">
    <text evidence="2">The sequence shown here is derived from an EMBL/GenBank/DDBJ whole genome shotgun (WGS) entry which is preliminary data.</text>
</comment>
<protein>
    <submittedName>
        <fullName evidence="2">Uncharacterized protein</fullName>
    </submittedName>
</protein>
<reference evidence="2 3" key="1">
    <citation type="submission" date="2017-12" db="EMBL/GenBank/DDBJ databases">
        <title>Comparative genomics of Botrytis spp.</title>
        <authorList>
            <person name="Valero-Jimenez C.A."/>
            <person name="Tapia P."/>
            <person name="Veloso J."/>
            <person name="Silva-Moreno E."/>
            <person name="Staats M."/>
            <person name="Valdes J.H."/>
            <person name="Van Kan J.A.L."/>
        </authorList>
    </citation>
    <scope>NUCLEOTIDE SEQUENCE [LARGE SCALE GENOMIC DNA]</scope>
    <source>
        <strain evidence="2 3">Be9601</strain>
    </source>
</reference>
<dbReference type="Proteomes" id="UP000297229">
    <property type="component" value="Unassembled WGS sequence"/>
</dbReference>
<evidence type="ECO:0000313" key="3">
    <source>
        <dbReference type="Proteomes" id="UP000297229"/>
    </source>
</evidence>
<proteinExistence type="predicted"/>
<evidence type="ECO:0000256" key="1">
    <source>
        <dbReference type="SAM" id="MobiDB-lite"/>
    </source>
</evidence>
<dbReference type="EMBL" id="PQXM01000315">
    <property type="protein sequence ID" value="TGO73977.1"/>
    <property type="molecule type" value="Genomic_DNA"/>
</dbReference>
<name>A0A4Z1JYH5_9HELO</name>
<sequence>MLCMEGLSSYHLVNYIYSLENEDEDKNQDDDDEDVDEDDPGFGFGDSEELTNRVRNARGGWVMIQCSYCL</sequence>
<keyword evidence="3" id="KW-1185">Reference proteome</keyword>
<evidence type="ECO:0000313" key="2">
    <source>
        <dbReference type="EMBL" id="TGO73977.1"/>
    </source>
</evidence>
<accession>A0A4Z1JYH5</accession>
<dbReference type="AlphaFoldDB" id="A0A4Z1JYH5"/>
<feature type="region of interest" description="Disordered" evidence="1">
    <location>
        <begin position="21"/>
        <end position="48"/>
    </location>
</feature>
<organism evidence="2 3">
    <name type="scientific">Botrytis elliptica</name>
    <dbReference type="NCBI Taxonomy" id="278938"/>
    <lineage>
        <taxon>Eukaryota</taxon>
        <taxon>Fungi</taxon>
        <taxon>Dikarya</taxon>
        <taxon>Ascomycota</taxon>
        <taxon>Pezizomycotina</taxon>
        <taxon>Leotiomycetes</taxon>
        <taxon>Helotiales</taxon>
        <taxon>Sclerotiniaceae</taxon>
        <taxon>Botrytis</taxon>
    </lineage>
</organism>